<organism evidence="3 4">
    <name type="scientific">Streptomyces enissocaesilis</name>
    <dbReference type="NCBI Taxonomy" id="332589"/>
    <lineage>
        <taxon>Bacteria</taxon>
        <taxon>Bacillati</taxon>
        <taxon>Actinomycetota</taxon>
        <taxon>Actinomycetes</taxon>
        <taxon>Kitasatosporales</taxon>
        <taxon>Streptomycetaceae</taxon>
        <taxon>Streptomyces</taxon>
        <taxon>Streptomyces rochei group</taxon>
    </lineage>
</organism>
<evidence type="ECO:0000313" key="4">
    <source>
        <dbReference type="Proteomes" id="UP001500403"/>
    </source>
</evidence>
<name>A0ABN3WXG8_9ACTN</name>
<dbReference type="PANTHER" id="PTHR46637">
    <property type="entry name" value="TIS1421-TRANSPOSASE PROTEIN A"/>
    <property type="match status" value="1"/>
</dbReference>
<feature type="region of interest" description="Disordered" evidence="1">
    <location>
        <begin position="106"/>
        <end position="125"/>
    </location>
</feature>
<dbReference type="Proteomes" id="UP001500403">
    <property type="component" value="Unassembled WGS sequence"/>
</dbReference>
<dbReference type="PANTHER" id="PTHR46637:SF1">
    <property type="entry name" value="BLL5188 PROTEIN"/>
    <property type="match status" value="1"/>
</dbReference>
<evidence type="ECO:0000259" key="2">
    <source>
        <dbReference type="Pfam" id="PF13340"/>
    </source>
</evidence>
<protein>
    <recommendedName>
        <fullName evidence="2">Insertion element IS402-like domain-containing protein</fullName>
    </recommendedName>
</protein>
<dbReference type="EMBL" id="BAAAUD010000013">
    <property type="protein sequence ID" value="GAA2930629.1"/>
    <property type="molecule type" value="Genomic_DNA"/>
</dbReference>
<evidence type="ECO:0000256" key="1">
    <source>
        <dbReference type="SAM" id="MobiDB-lite"/>
    </source>
</evidence>
<feature type="region of interest" description="Disordered" evidence="1">
    <location>
        <begin position="175"/>
        <end position="212"/>
    </location>
</feature>
<dbReference type="InterPro" id="IPR052909">
    <property type="entry name" value="Transposase_6_like"/>
</dbReference>
<proteinExistence type="predicted"/>
<reference evidence="3 4" key="1">
    <citation type="journal article" date="2019" name="Int. J. Syst. Evol. Microbiol.">
        <title>The Global Catalogue of Microorganisms (GCM) 10K type strain sequencing project: providing services to taxonomists for standard genome sequencing and annotation.</title>
        <authorList>
            <consortium name="The Broad Institute Genomics Platform"/>
            <consortium name="The Broad Institute Genome Sequencing Center for Infectious Disease"/>
            <person name="Wu L."/>
            <person name="Ma J."/>
        </authorList>
    </citation>
    <scope>NUCLEOTIDE SEQUENCE [LARGE SCALE GENOMIC DNA]</scope>
    <source>
        <strain evidence="3 4">JCM 9088</strain>
    </source>
</reference>
<dbReference type="InterPro" id="IPR025161">
    <property type="entry name" value="IS402-like_dom"/>
</dbReference>
<dbReference type="RefSeq" id="WP_344492319.1">
    <property type="nucleotide sequence ID" value="NZ_BAAAUD010000013.1"/>
</dbReference>
<sequence>MIRRGESTDAAWARIMPLLPRSNGRRGRWRDHRQVIDGLLWKVRTSAPWRDLPERYGPWKTCHERLRRWTADGTWDQILTQVQAHDDGVGTVEWAVSAGSTIARAPSACGRGPEKEGRGTWPVAPVGGEALGRSRGGLSTEVHLAVDGSGRPMSILLTPGQAGDNPQLVPLLEAIRVPRPGPGRAQRDKRLGTGGRPRVVVESDPLRPPSRP</sequence>
<comment type="caution">
    <text evidence="3">The sequence shown here is derived from an EMBL/GenBank/DDBJ whole genome shotgun (WGS) entry which is preliminary data.</text>
</comment>
<keyword evidence="4" id="KW-1185">Reference proteome</keyword>
<evidence type="ECO:0000313" key="3">
    <source>
        <dbReference type="EMBL" id="GAA2930629.1"/>
    </source>
</evidence>
<accession>A0ABN3WXG8</accession>
<gene>
    <name evidence="3" type="ORF">GCM10010446_14190</name>
</gene>
<dbReference type="NCBIfam" id="NF033580">
    <property type="entry name" value="transpos_IS5_3"/>
    <property type="match status" value="1"/>
</dbReference>
<feature type="domain" description="Insertion element IS402-like" evidence="2">
    <location>
        <begin position="8"/>
        <end position="78"/>
    </location>
</feature>
<dbReference type="Pfam" id="PF13340">
    <property type="entry name" value="DUF4096"/>
    <property type="match status" value="1"/>
</dbReference>